<protein>
    <submittedName>
        <fullName evidence="1">Uncharacterized protein</fullName>
    </submittedName>
</protein>
<gene>
    <name evidence="1" type="ORF">H920_06924</name>
</gene>
<keyword evidence="2" id="KW-1185">Reference proteome</keyword>
<dbReference type="AlphaFoldDB" id="A0A091DNA6"/>
<name>A0A091DNA6_FUKDA</name>
<organism evidence="1 2">
    <name type="scientific">Fukomys damarensis</name>
    <name type="common">Damaraland mole rat</name>
    <name type="synonym">Cryptomys damarensis</name>
    <dbReference type="NCBI Taxonomy" id="885580"/>
    <lineage>
        <taxon>Eukaryota</taxon>
        <taxon>Metazoa</taxon>
        <taxon>Chordata</taxon>
        <taxon>Craniata</taxon>
        <taxon>Vertebrata</taxon>
        <taxon>Euteleostomi</taxon>
        <taxon>Mammalia</taxon>
        <taxon>Eutheria</taxon>
        <taxon>Euarchontoglires</taxon>
        <taxon>Glires</taxon>
        <taxon>Rodentia</taxon>
        <taxon>Hystricomorpha</taxon>
        <taxon>Bathyergidae</taxon>
        <taxon>Fukomys</taxon>
    </lineage>
</organism>
<proteinExistence type="predicted"/>
<reference evidence="1 2" key="1">
    <citation type="submission" date="2013-11" db="EMBL/GenBank/DDBJ databases">
        <title>The Damaraland mole rat (Fukomys damarensis) genome and evolution of African mole rats.</title>
        <authorList>
            <person name="Gladyshev V.N."/>
            <person name="Fang X."/>
        </authorList>
    </citation>
    <scope>NUCLEOTIDE SEQUENCE [LARGE SCALE GENOMIC DNA]</scope>
    <source>
        <tissue evidence="1">Liver</tissue>
    </source>
</reference>
<sequence>MFAGDDDKLRLMWTCKQDSCEDQVHTPSIPVGPDDTRDSCGEAGQLVTGVDLHGPVGGADHYTGAGTNLLDSLMPASGPPKCHSQGFIRHMPCKCHTCLI</sequence>
<dbReference type="Proteomes" id="UP000028990">
    <property type="component" value="Unassembled WGS sequence"/>
</dbReference>
<accession>A0A091DNA6</accession>
<dbReference type="EMBL" id="KN122248">
    <property type="protein sequence ID" value="KFO31725.1"/>
    <property type="molecule type" value="Genomic_DNA"/>
</dbReference>
<evidence type="ECO:0000313" key="1">
    <source>
        <dbReference type="EMBL" id="KFO31725.1"/>
    </source>
</evidence>
<evidence type="ECO:0000313" key="2">
    <source>
        <dbReference type="Proteomes" id="UP000028990"/>
    </source>
</evidence>